<dbReference type="SMART" id="SM00647">
    <property type="entry name" value="IBR"/>
    <property type="match status" value="1"/>
</dbReference>
<dbReference type="SUPFAM" id="SSF57850">
    <property type="entry name" value="RING/U-box"/>
    <property type="match status" value="1"/>
</dbReference>
<evidence type="ECO:0000256" key="7">
    <source>
        <dbReference type="ARBA" id="ARBA00022786"/>
    </source>
</evidence>
<dbReference type="EMBL" id="BDGG01000001">
    <property type="protein sequence ID" value="GAU89621.1"/>
    <property type="molecule type" value="Genomic_DNA"/>
</dbReference>
<dbReference type="OrthoDB" id="10009520at2759"/>
<organism evidence="10 11">
    <name type="scientific">Ramazzottius varieornatus</name>
    <name type="common">Water bear</name>
    <name type="synonym">Tardigrade</name>
    <dbReference type="NCBI Taxonomy" id="947166"/>
    <lineage>
        <taxon>Eukaryota</taxon>
        <taxon>Metazoa</taxon>
        <taxon>Ecdysozoa</taxon>
        <taxon>Tardigrada</taxon>
        <taxon>Eutardigrada</taxon>
        <taxon>Parachela</taxon>
        <taxon>Hypsibioidea</taxon>
        <taxon>Ramazzottiidae</taxon>
        <taxon>Ramazzottius</taxon>
    </lineage>
</organism>
<proteinExistence type="predicted"/>
<dbReference type="Pfam" id="PF01485">
    <property type="entry name" value="IBR"/>
    <property type="match status" value="1"/>
</dbReference>
<evidence type="ECO:0000256" key="5">
    <source>
        <dbReference type="ARBA" id="ARBA00022737"/>
    </source>
</evidence>
<dbReference type="AlphaFoldDB" id="A0A1D1UJK2"/>
<evidence type="ECO:0000256" key="8">
    <source>
        <dbReference type="ARBA" id="ARBA00022833"/>
    </source>
</evidence>
<evidence type="ECO:0000259" key="9">
    <source>
        <dbReference type="PROSITE" id="PS51873"/>
    </source>
</evidence>
<dbReference type="InterPro" id="IPR044066">
    <property type="entry name" value="TRIAD_supradom"/>
</dbReference>
<dbReference type="InterPro" id="IPR031127">
    <property type="entry name" value="E3_UB_ligase_RBR"/>
</dbReference>
<feature type="domain" description="RING-type" evidence="9">
    <location>
        <begin position="1"/>
        <end position="199"/>
    </location>
</feature>
<dbReference type="Proteomes" id="UP000186922">
    <property type="component" value="Unassembled WGS sequence"/>
</dbReference>
<evidence type="ECO:0000256" key="4">
    <source>
        <dbReference type="ARBA" id="ARBA00022723"/>
    </source>
</evidence>
<comment type="catalytic activity">
    <reaction evidence="1">
        <text>[E2 ubiquitin-conjugating enzyme]-S-ubiquitinyl-L-cysteine + [acceptor protein]-L-lysine = [E2 ubiquitin-conjugating enzyme]-L-cysteine + [acceptor protein]-N(6)-ubiquitinyl-L-lysine.</text>
        <dbReference type="EC" id="2.3.2.31"/>
    </reaction>
</comment>
<dbReference type="InterPro" id="IPR045840">
    <property type="entry name" value="Ariadne"/>
</dbReference>
<accession>A0A1D1UJK2</accession>
<keyword evidence="4" id="KW-0479">Metal-binding</keyword>
<dbReference type="PANTHER" id="PTHR11685">
    <property type="entry name" value="RBR FAMILY RING FINGER AND IBR DOMAIN-CONTAINING"/>
    <property type="match status" value="1"/>
</dbReference>
<sequence>MDYLADKVSTFDSDRFECPATDCPVLIEDILGIGLVESNPRIVAKNQKVVSEVFVEMAKYLRWCPGPDSSLAIRDRTHGALTGVNCSECHDTFCCACDQEWHDPLCCRLLKTWKQKAADDVATSAWLVQHSKPRPKCAMSIEKNASCGYEFCWIRLGTWRPHDLVRCSTYSVSEANKDASHESKALVERYMFHQDRFKAYQESLRLEQALKPQMHMKVEKMKALEMNRFEAETPRQAWETLLKCRRMLMWTFVFAYFLKNENEHVGHGSNRNYM</sequence>
<dbReference type="GO" id="GO:0016567">
    <property type="term" value="P:protein ubiquitination"/>
    <property type="evidence" value="ECO:0007669"/>
    <property type="project" value="InterPro"/>
</dbReference>
<comment type="caution">
    <text evidence="10">The sequence shown here is derived from an EMBL/GenBank/DDBJ whole genome shotgun (WGS) entry which is preliminary data.</text>
</comment>
<gene>
    <name evidence="10" type="primary">RvY_02151-1</name>
    <name evidence="10" type="synonym">RvY_02151.1</name>
    <name evidence="10" type="ORF">RvY_02151</name>
</gene>
<dbReference type="GO" id="GO:0061630">
    <property type="term" value="F:ubiquitin protein ligase activity"/>
    <property type="evidence" value="ECO:0007669"/>
    <property type="project" value="UniProtKB-EC"/>
</dbReference>
<evidence type="ECO:0000313" key="10">
    <source>
        <dbReference type="EMBL" id="GAU89621.1"/>
    </source>
</evidence>
<dbReference type="Pfam" id="PF19422">
    <property type="entry name" value="Ariadne"/>
    <property type="match status" value="1"/>
</dbReference>
<evidence type="ECO:0000313" key="11">
    <source>
        <dbReference type="Proteomes" id="UP000186922"/>
    </source>
</evidence>
<keyword evidence="3" id="KW-0808">Transferase</keyword>
<evidence type="ECO:0000256" key="6">
    <source>
        <dbReference type="ARBA" id="ARBA00022771"/>
    </source>
</evidence>
<evidence type="ECO:0000256" key="1">
    <source>
        <dbReference type="ARBA" id="ARBA00001798"/>
    </source>
</evidence>
<keyword evidence="11" id="KW-1185">Reference proteome</keyword>
<dbReference type="GO" id="GO:0008270">
    <property type="term" value="F:zinc ion binding"/>
    <property type="evidence" value="ECO:0007669"/>
    <property type="project" value="UniProtKB-KW"/>
</dbReference>
<dbReference type="InterPro" id="IPR002867">
    <property type="entry name" value="IBR_dom"/>
</dbReference>
<protein>
    <recommendedName>
        <fullName evidence="2">RBR-type E3 ubiquitin transferase</fullName>
        <ecNumber evidence="2">2.3.2.31</ecNumber>
    </recommendedName>
</protein>
<keyword evidence="6" id="KW-0863">Zinc-finger</keyword>
<dbReference type="Gene3D" id="1.20.120.1750">
    <property type="match status" value="1"/>
</dbReference>
<reference evidence="10 11" key="1">
    <citation type="journal article" date="2016" name="Nat. Commun.">
        <title>Extremotolerant tardigrade genome and improved radiotolerance of human cultured cells by tardigrade-unique protein.</title>
        <authorList>
            <person name="Hashimoto T."/>
            <person name="Horikawa D.D."/>
            <person name="Saito Y."/>
            <person name="Kuwahara H."/>
            <person name="Kozuka-Hata H."/>
            <person name="Shin-I T."/>
            <person name="Minakuchi Y."/>
            <person name="Ohishi K."/>
            <person name="Motoyama A."/>
            <person name="Aizu T."/>
            <person name="Enomoto A."/>
            <person name="Kondo K."/>
            <person name="Tanaka S."/>
            <person name="Hara Y."/>
            <person name="Koshikawa S."/>
            <person name="Sagara H."/>
            <person name="Miura T."/>
            <person name="Yokobori S."/>
            <person name="Miyagawa K."/>
            <person name="Suzuki Y."/>
            <person name="Kubo T."/>
            <person name="Oyama M."/>
            <person name="Kohara Y."/>
            <person name="Fujiyama A."/>
            <person name="Arakawa K."/>
            <person name="Katayama T."/>
            <person name="Toyoda A."/>
            <person name="Kunieda T."/>
        </authorList>
    </citation>
    <scope>NUCLEOTIDE SEQUENCE [LARGE SCALE GENOMIC DNA]</scope>
    <source>
        <strain evidence="10 11">YOKOZUNA-1</strain>
    </source>
</reference>
<dbReference type="PROSITE" id="PS51873">
    <property type="entry name" value="TRIAD"/>
    <property type="match status" value="1"/>
</dbReference>
<name>A0A1D1UJK2_RAMVA</name>
<evidence type="ECO:0000256" key="2">
    <source>
        <dbReference type="ARBA" id="ARBA00012251"/>
    </source>
</evidence>
<evidence type="ECO:0000256" key="3">
    <source>
        <dbReference type="ARBA" id="ARBA00022679"/>
    </source>
</evidence>
<keyword evidence="8" id="KW-0862">Zinc</keyword>
<keyword evidence="5" id="KW-0677">Repeat</keyword>
<dbReference type="EC" id="2.3.2.31" evidence="2"/>
<keyword evidence="7" id="KW-0833">Ubl conjugation pathway</keyword>
<dbReference type="STRING" id="947166.A0A1D1UJK2"/>